<dbReference type="Proteomes" id="UP000054350">
    <property type="component" value="Unassembled WGS sequence"/>
</dbReference>
<gene>
    <name evidence="3" type="ORF">AMAG_14575</name>
</gene>
<sequence length="535" mass="57321">MPVVAPYSGDADAAPPIDGQYADLDALQRLAEIKAAARESAHNLAQNETEPRPKDDLNGAAHETAMVLLDDASSAPHDPGHSVDTTTVDTDAVPAPLDPRAESNEDAAPVVVALDPEVVADVGTGMPVTDDARPEQELLLMPAPDVINEDPNAPPSSDDPFSEANGTEAVPEHDAEQCPVETTDELAIGSDLALETVPDTVALESALPESKDMLADPELQETLSERVAADVEEDIAVDLSSVPLPPEDDEEREATEVYLAQLAQFSASHDTDDWEKAEDDIHPKDVPMPQSTASLFRDLNDDGQEFGSETLNRPATPPVELYHAQPEPDLTPLQRTQLQAAEALGPATHIDLNDLDHAALVARCRALQLQLDQQHAVHEEQVDALVQAHRAAIRQQLSGSRALLSRSVSFQNLPTTLTKALSCTSIEDALEVIRTGDDDMAAPPVPLVAAAAAKRGMGSQAHLARAAPIAQRAEPGDDEDGMVGRVDVEKVRLEEDLNAMKKENDRLLEYLQVLLSRIMDTPSAMSVLSTPPPFK</sequence>
<dbReference type="VEuPathDB" id="FungiDB:AMAG_14575"/>
<feature type="region of interest" description="Disordered" evidence="2">
    <location>
        <begin position="38"/>
        <end position="108"/>
    </location>
</feature>
<evidence type="ECO:0008006" key="5">
    <source>
        <dbReference type="Google" id="ProtNLM"/>
    </source>
</evidence>
<reference evidence="4" key="2">
    <citation type="submission" date="2009-11" db="EMBL/GenBank/DDBJ databases">
        <title>The Genome Sequence of Allomyces macrogynus strain ATCC 38327.</title>
        <authorList>
            <consortium name="The Broad Institute Genome Sequencing Platform"/>
            <person name="Russ C."/>
            <person name="Cuomo C."/>
            <person name="Shea T."/>
            <person name="Young S.K."/>
            <person name="Zeng Q."/>
            <person name="Koehrsen M."/>
            <person name="Haas B."/>
            <person name="Borodovsky M."/>
            <person name="Guigo R."/>
            <person name="Alvarado L."/>
            <person name="Berlin A."/>
            <person name="Borenstein D."/>
            <person name="Chen Z."/>
            <person name="Engels R."/>
            <person name="Freedman E."/>
            <person name="Gellesch M."/>
            <person name="Goldberg J."/>
            <person name="Griggs A."/>
            <person name="Gujja S."/>
            <person name="Heiman D."/>
            <person name="Hepburn T."/>
            <person name="Howarth C."/>
            <person name="Jen D."/>
            <person name="Larson L."/>
            <person name="Lewis B."/>
            <person name="Mehta T."/>
            <person name="Park D."/>
            <person name="Pearson M."/>
            <person name="Roberts A."/>
            <person name="Saif S."/>
            <person name="Shenoy N."/>
            <person name="Sisk P."/>
            <person name="Stolte C."/>
            <person name="Sykes S."/>
            <person name="Walk T."/>
            <person name="White J."/>
            <person name="Yandava C."/>
            <person name="Burger G."/>
            <person name="Gray M.W."/>
            <person name="Holland P.W.H."/>
            <person name="King N."/>
            <person name="Lang F.B.F."/>
            <person name="Roger A.J."/>
            <person name="Ruiz-Trillo I."/>
            <person name="Lander E."/>
            <person name="Nusbaum C."/>
        </authorList>
    </citation>
    <scope>NUCLEOTIDE SEQUENCE [LARGE SCALE GENOMIC DNA]</scope>
    <source>
        <strain evidence="4">ATCC 38327</strain>
    </source>
</reference>
<proteinExistence type="predicted"/>
<protein>
    <recommendedName>
        <fullName evidence="5">FIP-RBD domain-containing protein</fullName>
    </recommendedName>
</protein>
<evidence type="ECO:0000256" key="2">
    <source>
        <dbReference type="SAM" id="MobiDB-lite"/>
    </source>
</evidence>
<feature type="compositionally biased region" description="Low complexity" evidence="2">
    <location>
        <begin position="83"/>
        <end position="95"/>
    </location>
</feature>
<keyword evidence="1" id="KW-0175">Coiled coil</keyword>
<dbReference type="EMBL" id="GG745366">
    <property type="protein sequence ID" value="KNE70445.1"/>
    <property type="molecule type" value="Genomic_DNA"/>
</dbReference>
<dbReference type="OrthoDB" id="5600132at2759"/>
<evidence type="ECO:0000313" key="4">
    <source>
        <dbReference type="Proteomes" id="UP000054350"/>
    </source>
</evidence>
<evidence type="ECO:0000256" key="1">
    <source>
        <dbReference type="SAM" id="Coils"/>
    </source>
</evidence>
<organism evidence="3 4">
    <name type="scientific">Allomyces macrogynus (strain ATCC 38327)</name>
    <name type="common">Allomyces javanicus var. macrogynus</name>
    <dbReference type="NCBI Taxonomy" id="578462"/>
    <lineage>
        <taxon>Eukaryota</taxon>
        <taxon>Fungi</taxon>
        <taxon>Fungi incertae sedis</taxon>
        <taxon>Blastocladiomycota</taxon>
        <taxon>Blastocladiomycetes</taxon>
        <taxon>Blastocladiales</taxon>
        <taxon>Blastocladiaceae</taxon>
        <taxon>Allomyces</taxon>
    </lineage>
</organism>
<name>A0A0L0T6S1_ALLM3</name>
<feature type="region of interest" description="Disordered" evidence="2">
    <location>
        <begin position="145"/>
        <end position="178"/>
    </location>
</feature>
<evidence type="ECO:0000313" key="3">
    <source>
        <dbReference type="EMBL" id="KNE70445.1"/>
    </source>
</evidence>
<feature type="coiled-coil region" evidence="1">
    <location>
        <begin position="483"/>
        <end position="510"/>
    </location>
</feature>
<accession>A0A0L0T6S1</accession>
<keyword evidence="4" id="KW-1185">Reference proteome</keyword>
<dbReference type="AlphaFoldDB" id="A0A0L0T6S1"/>
<reference evidence="3 4" key="1">
    <citation type="submission" date="2009-11" db="EMBL/GenBank/DDBJ databases">
        <title>Annotation of Allomyces macrogynus ATCC 38327.</title>
        <authorList>
            <consortium name="The Broad Institute Genome Sequencing Platform"/>
            <person name="Russ C."/>
            <person name="Cuomo C."/>
            <person name="Burger G."/>
            <person name="Gray M.W."/>
            <person name="Holland P.W.H."/>
            <person name="King N."/>
            <person name="Lang F.B.F."/>
            <person name="Roger A.J."/>
            <person name="Ruiz-Trillo I."/>
            <person name="Young S.K."/>
            <person name="Zeng Q."/>
            <person name="Gargeya S."/>
            <person name="Fitzgerald M."/>
            <person name="Haas B."/>
            <person name="Abouelleil A."/>
            <person name="Alvarado L."/>
            <person name="Arachchi H.M."/>
            <person name="Berlin A."/>
            <person name="Chapman S.B."/>
            <person name="Gearin G."/>
            <person name="Goldberg J."/>
            <person name="Griggs A."/>
            <person name="Gujja S."/>
            <person name="Hansen M."/>
            <person name="Heiman D."/>
            <person name="Howarth C."/>
            <person name="Larimer J."/>
            <person name="Lui A."/>
            <person name="MacDonald P.J.P."/>
            <person name="McCowen C."/>
            <person name="Montmayeur A."/>
            <person name="Murphy C."/>
            <person name="Neiman D."/>
            <person name="Pearson M."/>
            <person name="Priest M."/>
            <person name="Roberts A."/>
            <person name="Saif S."/>
            <person name="Shea T."/>
            <person name="Sisk P."/>
            <person name="Stolte C."/>
            <person name="Sykes S."/>
            <person name="Wortman J."/>
            <person name="Nusbaum C."/>
            <person name="Birren B."/>
        </authorList>
    </citation>
    <scope>NUCLEOTIDE SEQUENCE [LARGE SCALE GENOMIC DNA]</scope>
    <source>
        <strain evidence="3 4">ATCC 38327</strain>
    </source>
</reference>